<keyword evidence="7" id="KW-0539">Nucleus</keyword>
<evidence type="ECO:0000256" key="3">
    <source>
        <dbReference type="ARBA" id="ARBA00022737"/>
    </source>
</evidence>
<feature type="domain" description="C2H2-type" evidence="9">
    <location>
        <begin position="99"/>
        <end position="126"/>
    </location>
</feature>
<evidence type="ECO:0000313" key="10">
    <source>
        <dbReference type="EMBL" id="CAL1281556.1"/>
    </source>
</evidence>
<keyword evidence="11" id="KW-1185">Reference proteome</keyword>
<feature type="domain" description="C2H2-type" evidence="9">
    <location>
        <begin position="127"/>
        <end position="153"/>
    </location>
</feature>
<evidence type="ECO:0000256" key="4">
    <source>
        <dbReference type="ARBA" id="ARBA00022771"/>
    </source>
</evidence>
<dbReference type="FunFam" id="3.30.160.60:FF:001049">
    <property type="entry name" value="zinc finger protein 319"/>
    <property type="match status" value="1"/>
</dbReference>
<feature type="non-terminal residue" evidence="10">
    <location>
        <position position="1"/>
    </location>
</feature>
<dbReference type="PROSITE" id="PS50157">
    <property type="entry name" value="ZINC_FINGER_C2H2_2"/>
    <property type="match status" value="3"/>
</dbReference>
<comment type="caution">
    <text evidence="10">The sequence shown here is derived from an EMBL/GenBank/DDBJ whole genome shotgun (WGS) entry which is preliminary data.</text>
</comment>
<dbReference type="GO" id="GO:0005634">
    <property type="term" value="C:nucleus"/>
    <property type="evidence" value="ECO:0007669"/>
    <property type="project" value="UniProtKB-SubCell"/>
</dbReference>
<feature type="domain" description="C2H2-type" evidence="9">
    <location>
        <begin position="33"/>
        <end position="60"/>
    </location>
</feature>
<gene>
    <name evidence="10" type="ORF">LARSCL_LOCUS11626</name>
</gene>
<evidence type="ECO:0000256" key="6">
    <source>
        <dbReference type="ARBA" id="ARBA00023125"/>
    </source>
</evidence>
<organism evidence="10 11">
    <name type="scientific">Larinioides sclopetarius</name>
    <dbReference type="NCBI Taxonomy" id="280406"/>
    <lineage>
        <taxon>Eukaryota</taxon>
        <taxon>Metazoa</taxon>
        <taxon>Ecdysozoa</taxon>
        <taxon>Arthropoda</taxon>
        <taxon>Chelicerata</taxon>
        <taxon>Arachnida</taxon>
        <taxon>Araneae</taxon>
        <taxon>Araneomorphae</taxon>
        <taxon>Entelegynae</taxon>
        <taxon>Araneoidea</taxon>
        <taxon>Araneidae</taxon>
        <taxon>Larinioides</taxon>
    </lineage>
</organism>
<evidence type="ECO:0000256" key="7">
    <source>
        <dbReference type="ARBA" id="ARBA00023242"/>
    </source>
</evidence>
<dbReference type="SUPFAM" id="SSF57667">
    <property type="entry name" value="beta-beta-alpha zinc fingers"/>
    <property type="match status" value="2"/>
</dbReference>
<dbReference type="Gene3D" id="3.30.160.60">
    <property type="entry name" value="Classic Zinc Finger"/>
    <property type="match status" value="3"/>
</dbReference>
<dbReference type="Proteomes" id="UP001497382">
    <property type="component" value="Unassembled WGS sequence"/>
</dbReference>
<dbReference type="PANTHER" id="PTHR24390:SF159">
    <property type="entry name" value="GROWTH FACTOR INDEPENDENT 1 TRANSCRIPTIONAL REPRESSOR"/>
    <property type="match status" value="1"/>
</dbReference>
<dbReference type="PANTHER" id="PTHR24390">
    <property type="entry name" value="ZINC FINGER PROTEIN"/>
    <property type="match status" value="1"/>
</dbReference>
<evidence type="ECO:0000256" key="8">
    <source>
        <dbReference type="PROSITE-ProRule" id="PRU00042"/>
    </source>
</evidence>
<dbReference type="InterPro" id="IPR013087">
    <property type="entry name" value="Znf_C2H2_type"/>
</dbReference>
<dbReference type="InterPro" id="IPR036236">
    <property type="entry name" value="Znf_C2H2_sf"/>
</dbReference>
<dbReference type="PROSITE" id="PS00028">
    <property type="entry name" value="ZINC_FINGER_C2H2_1"/>
    <property type="match status" value="1"/>
</dbReference>
<keyword evidence="2" id="KW-0479">Metal-binding</keyword>
<name>A0AAV2ADB5_9ARAC</name>
<proteinExistence type="predicted"/>
<dbReference type="GO" id="GO:0006357">
    <property type="term" value="P:regulation of transcription by RNA polymerase II"/>
    <property type="evidence" value="ECO:0007669"/>
    <property type="project" value="TreeGrafter"/>
</dbReference>
<keyword evidence="6" id="KW-0238">DNA-binding</keyword>
<dbReference type="AlphaFoldDB" id="A0AAV2ADB5"/>
<evidence type="ECO:0000259" key="9">
    <source>
        <dbReference type="PROSITE" id="PS50157"/>
    </source>
</evidence>
<evidence type="ECO:0000313" key="11">
    <source>
        <dbReference type="Proteomes" id="UP001497382"/>
    </source>
</evidence>
<dbReference type="FunFam" id="3.30.160.60:FF:000446">
    <property type="entry name" value="Zinc finger protein"/>
    <property type="match status" value="1"/>
</dbReference>
<dbReference type="GO" id="GO:0003700">
    <property type="term" value="F:DNA-binding transcription factor activity"/>
    <property type="evidence" value="ECO:0007669"/>
    <property type="project" value="TreeGrafter"/>
</dbReference>
<evidence type="ECO:0000256" key="2">
    <source>
        <dbReference type="ARBA" id="ARBA00022723"/>
    </source>
</evidence>
<sequence length="153" mass="17534">SNSLSLESKLPSNLELFDYFNSEDGHYTKNSQYFCTLCPYTTTRMLQIKRHSGKHNGERPFTCDTCGDNGGVQYTDNLFADNLGSKRIIYSLGAKFTMHFCDKCSYSTTDSAKLKRHYRVHTGEKPFICSICFKGFTQKGHLKYHCKQLHGML</sequence>
<accession>A0AAV2ADB5</accession>
<dbReference type="GO" id="GO:0008270">
    <property type="term" value="F:zinc ion binding"/>
    <property type="evidence" value="ECO:0007669"/>
    <property type="project" value="UniProtKB-KW"/>
</dbReference>
<keyword evidence="5" id="KW-0862">Zinc</keyword>
<dbReference type="SMART" id="SM00355">
    <property type="entry name" value="ZnF_C2H2"/>
    <property type="match status" value="3"/>
</dbReference>
<keyword evidence="4 8" id="KW-0863">Zinc-finger</keyword>
<keyword evidence="3" id="KW-0677">Repeat</keyword>
<reference evidence="10 11" key="1">
    <citation type="submission" date="2024-04" db="EMBL/GenBank/DDBJ databases">
        <authorList>
            <person name="Rising A."/>
            <person name="Reimegard J."/>
            <person name="Sonavane S."/>
            <person name="Akerstrom W."/>
            <person name="Nylinder S."/>
            <person name="Hedman E."/>
            <person name="Kallberg Y."/>
        </authorList>
    </citation>
    <scope>NUCLEOTIDE SEQUENCE [LARGE SCALE GENOMIC DNA]</scope>
</reference>
<evidence type="ECO:0000256" key="1">
    <source>
        <dbReference type="ARBA" id="ARBA00004123"/>
    </source>
</evidence>
<dbReference type="GO" id="GO:0000978">
    <property type="term" value="F:RNA polymerase II cis-regulatory region sequence-specific DNA binding"/>
    <property type="evidence" value="ECO:0007669"/>
    <property type="project" value="TreeGrafter"/>
</dbReference>
<evidence type="ECO:0000256" key="5">
    <source>
        <dbReference type="ARBA" id="ARBA00022833"/>
    </source>
</evidence>
<protein>
    <recommendedName>
        <fullName evidence="9">C2H2-type domain-containing protein</fullName>
    </recommendedName>
</protein>
<comment type="subcellular location">
    <subcellularLocation>
        <location evidence="1">Nucleus</location>
    </subcellularLocation>
</comment>
<dbReference type="EMBL" id="CAXIEN010000145">
    <property type="protein sequence ID" value="CAL1281556.1"/>
    <property type="molecule type" value="Genomic_DNA"/>
</dbReference>